<dbReference type="EMBL" id="JAPXFL010000006">
    <property type="protein sequence ID" value="KAK9505440.1"/>
    <property type="molecule type" value="Genomic_DNA"/>
</dbReference>
<organism evidence="3 4">
    <name type="scientific">Rhynocoris fuscipes</name>
    <dbReference type="NCBI Taxonomy" id="488301"/>
    <lineage>
        <taxon>Eukaryota</taxon>
        <taxon>Metazoa</taxon>
        <taxon>Ecdysozoa</taxon>
        <taxon>Arthropoda</taxon>
        <taxon>Hexapoda</taxon>
        <taxon>Insecta</taxon>
        <taxon>Pterygota</taxon>
        <taxon>Neoptera</taxon>
        <taxon>Paraneoptera</taxon>
        <taxon>Hemiptera</taxon>
        <taxon>Heteroptera</taxon>
        <taxon>Panheteroptera</taxon>
        <taxon>Cimicomorpha</taxon>
        <taxon>Reduviidae</taxon>
        <taxon>Harpactorinae</taxon>
        <taxon>Harpactorini</taxon>
        <taxon>Rhynocoris</taxon>
    </lineage>
</organism>
<name>A0AAW1D3X8_9HEMI</name>
<dbReference type="Pfam" id="PF10561">
    <property type="entry name" value="C2orf69"/>
    <property type="match status" value="2"/>
</dbReference>
<comment type="caution">
    <text evidence="3">The sequence shown here is derived from an EMBL/GenBank/DDBJ whole genome shotgun (WGS) entry which is preliminary data.</text>
</comment>
<dbReference type="PANTHER" id="PTHR31296:SF1">
    <property type="entry name" value="MITOCHONDRIAL PROTEIN C2ORF69"/>
    <property type="match status" value="1"/>
</dbReference>
<keyword evidence="4" id="KW-1185">Reference proteome</keyword>
<dbReference type="Proteomes" id="UP001461498">
    <property type="component" value="Unassembled WGS sequence"/>
</dbReference>
<dbReference type="AlphaFoldDB" id="A0AAW1D3X8"/>
<keyword evidence="2" id="KW-0732">Signal</keyword>
<dbReference type="GO" id="GO:0005739">
    <property type="term" value="C:mitochondrion"/>
    <property type="evidence" value="ECO:0007669"/>
    <property type="project" value="TreeGrafter"/>
</dbReference>
<evidence type="ECO:0000313" key="4">
    <source>
        <dbReference type="Proteomes" id="UP001461498"/>
    </source>
</evidence>
<feature type="chain" id="PRO_5044717648" evidence="2">
    <location>
        <begin position="20"/>
        <end position="385"/>
    </location>
</feature>
<feature type="compositionally biased region" description="Low complexity" evidence="1">
    <location>
        <begin position="193"/>
        <end position="208"/>
    </location>
</feature>
<evidence type="ECO:0000313" key="3">
    <source>
        <dbReference type="EMBL" id="KAK9505441.1"/>
    </source>
</evidence>
<feature type="region of interest" description="Disordered" evidence="1">
    <location>
        <begin position="191"/>
        <end position="223"/>
    </location>
</feature>
<dbReference type="EMBL" id="JAPXFL010000006">
    <property type="protein sequence ID" value="KAK9505441.1"/>
    <property type="molecule type" value="Genomic_DNA"/>
</dbReference>
<feature type="signal peptide" evidence="2">
    <location>
        <begin position="1"/>
        <end position="19"/>
    </location>
</feature>
<accession>A0AAW1D3X8</accession>
<evidence type="ECO:0000256" key="2">
    <source>
        <dbReference type="SAM" id="SignalP"/>
    </source>
</evidence>
<dbReference type="PANTHER" id="PTHR31296">
    <property type="entry name" value="UPF0565 PROTEIN C2ORF69"/>
    <property type="match status" value="1"/>
</dbReference>
<dbReference type="InterPro" id="IPR018881">
    <property type="entry name" value="C2orf69_mit"/>
</dbReference>
<protein>
    <submittedName>
        <fullName evidence="3">Uncharacterized protein</fullName>
    </submittedName>
</protein>
<sequence length="385" mass="43618">MVSLTRCKLLVLLIQRGCGSGGKRRMTAPVPIRLARVAGYQGRYNDIVYTPPWSATGDINALQHSSQVVVFFGGDVQDFSENMEAHRDNKRYARWNLENTASILQAQFENHHIVVVRPSRLASHKLATFMDLLSSDQDQRRMEFKMFSCYDNFVPCNNTGAPDHTPMHFALLHLERLLQNISNRLIERKQQVENSGQQNNSANNSTNENDGERIGSTSLESGTSESSVCRLDKCDSLTLIGFSKGCVVLNQFVYEFHYLKTLTPDDQSLSEIVNRISDIYWLDGGHSGGKNTWVTSRSLLETLTRLGIRVHVHVTPFQINDDRRPWIRKEERSFTEWLKRLGAPLSRHVHFDSLPPSLATHLELIAAFKQPASTVVTSTDDEMSQ</sequence>
<reference evidence="3 4" key="1">
    <citation type="submission" date="2022-12" db="EMBL/GenBank/DDBJ databases">
        <title>Chromosome-level genome assembly of true bugs.</title>
        <authorList>
            <person name="Ma L."/>
            <person name="Li H."/>
        </authorList>
    </citation>
    <scope>NUCLEOTIDE SEQUENCE [LARGE SCALE GENOMIC DNA]</scope>
    <source>
        <strain evidence="3">Lab_2022b</strain>
    </source>
</reference>
<evidence type="ECO:0000256" key="1">
    <source>
        <dbReference type="SAM" id="MobiDB-lite"/>
    </source>
</evidence>
<proteinExistence type="predicted"/>
<gene>
    <name evidence="3" type="ORF">O3M35_009500</name>
</gene>